<dbReference type="InterPro" id="IPR017871">
    <property type="entry name" value="ABC_transporter-like_CS"/>
</dbReference>
<dbReference type="InterPro" id="IPR003439">
    <property type="entry name" value="ABC_transporter-like_ATP-bd"/>
</dbReference>
<protein>
    <submittedName>
        <fullName evidence="7">Putative D,D-dipeptide transport ATP-binding protein DdpF</fullName>
    </submittedName>
</protein>
<proteinExistence type="inferred from homology"/>
<dbReference type="GeneID" id="97668586"/>
<reference evidence="8" key="1">
    <citation type="submission" date="2015-07" db="EMBL/GenBank/DDBJ databases">
        <authorList>
            <person name="Rodrigo-Torres Lidia"/>
            <person name="Arahal R.David."/>
        </authorList>
    </citation>
    <scope>NUCLEOTIDE SEQUENCE [LARGE SCALE GENOMIC DNA]</scope>
    <source>
        <strain evidence="8">CECT 5096</strain>
    </source>
</reference>
<evidence type="ECO:0000256" key="4">
    <source>
        <dbReference type="ARBA" id="ARBA00022741"/>
    </source>
</evidence>
<dbReference type="EMBL" id="CXWC01000002">
    <property type="protein sequence ID" value="CTQ66594.1"/>
    <property type="molecule type" value="Genomic_DNA"/>
</dbReference>
<dbReference type="CDD" id="cd03257">
    <property type="entry name" value="ABC_NikE_OppD_transporters"/>
    <property type="match status" value="1"/>
</dbReference>
<dbReference type="GO" id="GO:0015833">
    <property type="term" value="P:peptide transport"/>
    <property type="evidence" value="ECO:0007669"/>
    <property type="project" value="InterPro"/>
</dbReference>
<dbReference type="RefSeq" id="WP_055115012.1">
    <property type="nucleotide sequence ID" value="NZ_CXWA01000002.1"/>
</dbReference>
<dbReference type="NCBIfam" id="TIGR01727">
    <property type="entry name" value="oligo_HPY"/>
    <property type="match status" value="1"/>
</dbReference>
<dbReference type="PANTHER" id="PTHR43776:SF7">
    <property type="entry name" value="D,D-DIPEPTIDE TRANSPORT ATP-BINDING PROTEIN DDPF-RELATED"/>
    <property type="match status" value="1"/>
</dbReference>
<keyword evidence="3" id="KW-0813">Transport</keyword>
<dbReference type="Proteomes" id="UP000049983">
    <property type="component" value="Unassembled WGS sequence"/>
</dbReference>
<accession>A0A0M6ZAE7</accession>
<dbReference type="GO" id="GO:0055085">
    <property type="term" value="P:transmembrane transport"/>
    <property type="evidence" value="ECO:0007669"/>
    <property type="project" value="UniProtKB-ARBA"/>
</dbReference>
<evidence type="ECO:0000256" key="2">
    <source>
        <dbReference type="ARBA" id="ARBA00005417"/>
    </source>
</evidence>
<dbReference type="AlphaFoldDB" id="A0A0M6ZAE7"/>
<sequence length="336" mass="36244">MNDGRKKTSGEDTLLTISGVERIFGGERRLFGGRAPAVHAVQSLSLNVRKGETLGVVGESGCGKSTLARLVVGLDDPTSGKIVFDGENLADLARKDGNALARKVQYVFQDPVASLNPRKTIRTILEAPLKHLTDLDKDGREKRLTELLQAVNLAPEFLERYPHEFSGGQAQRIGIARALAAGPELIVLDEPVSALDVSVQAQVLNLLDDLKKTFGLTYIFISHDLSVVESVCDRVAVMYFGRIAELGPAQSLFEAPMHPYTDLLMRSAPAPGRHELMAEDASAELPDPYNPPAGCAFAARCNRKTRTCLDNLPASDQAPGPDSGHIAACYHPLIEA</sequence>
<gene>
    <name evidence="7" type="primary">ddpF_2</name>
    <name evidence="7" type="ORF">LA5096_01157</name>
</gene>
<evidence type="ECO:0000259" key="6">
    <source>
        <dbReference type="PROSITE" id="PS50893"/>
    </source>
</evidence>
<dbReference type="PANTHER" id="PTHR43776">
    <property type="entry name" value="TRANSPORT ATP-BINDING PROTEIN"/>
    <property type="match status" value="1"/>
</dbReference>
<evidence type="ECO:0000313" key="8">
    <source>
        <dbReference type="Proteomes" id="UP000049983"/>
    </source>
</evidence>
<dbReference type="InterPro" id="IPR050319">
    <property type="entry name" value="ABC_transp_ATP-bind"/>
</dbReference>
<keyword evidence="8" id="KW-1185">Reference proteome</keyword>
<name>A0A0M6ZAE7_9HYPH</name>
<comment type="subcellular location">
    <subcellularLocation>
        <location evidence="1">Cell inner membrane</location>
        <topology evidence="1">Peripheral membrane protein</topology>
    </subcellularLocation>
</comment>
<dbReference type="InterPro" id="IPR013563">
    <property type="entry name" value="Oligopep_ABC_C"/>
</dbReference>
<dbReference type="GO" id="GO:0016887">
    <property type="term" value="F:ATP hydrolysis activity"/>
    <property type="evidence" value="ECO:0007669"/>
    <property type="project" value="InterPro"/>
</dbReference>
<dbReference type="FunFam" id="3.40.50.300:FF:000016">
    <property type="entry name" value="Oligopeptide ABC transporter ATP-binding component"/>
    <property type="match status" value="1"/>
</dbReference>
<feature type="domain" description="ABC transporter" evidence="6">
    <location>
        <begin position="15"/>
        <end position="265"/>
    </location>
</feature>
<dbReference type="OrthoDB" id="7802224at2"/>
<dbReference type="InterPro" id="IPR003593">
    <property type="entry name" value="AAA+_ATPase"/>
</dbReference>
<keyword evidence="4" id="KW-0547">Nucleotide-binding</keyword>
<dbReference type="PROSITE" id="PS50893">
    <property type="entry name" value="ABC_TRANSPORTER_2"/>
    <property type="match status" value="1"/>
</dbReference>
<dbReference type="PROSITE" id="PS00211">
    <property type="entry name" value="ABC_TRANSPORTER_1"/>
    <property type="match status" value="1"/>
</dbReference>
<organism evidence="7 8">
    <name type="scientific">Roseibium album</name>
    <dbReference type="NCBI Taxonomy" id="311410"/>
    <lineage>
        <taxon>Bacteria</taxon>
        <taxon>Pseudomonadati</taxon>
        <taxon>Pseudomonadota</taxon>
        <taxon>Alphaproteobacteria</taxon>
        <taxon>Hyphomicrobiales</taxon>
        <taxon>Stappiaceae</taxon>
        <taxon>Roseibium</taxon>
    </lineage>
</organism>
<evidence type="ECO:0000256" key="3">
    <source>
        <dbReference type="ARBA" id="ARBA00022448"/>
    </source>
</evidence>
<dbReference type="GO" id="GO:0005524">
    <property type="term" value="F:ATP binding"/>
    <property type="evidence" value="ECO:0007669"/>
    <property type="project" value="UniProtKB-KW"/>
</dbReference>
<evidence type="ECO:0000313" key="7">
    <source>
        <dbReference type="EMBL" id="CTQ66594.1"/>
    </source>
</evidence>
<evidence type="ECO:0000256" key="1">
    <source>
        <dbReference type="ARBA" id="ARBA00004417"/>
    </source>
</evidence>
<dbReference type="Pfam" id="PF08352">
    <property type="entry name" value="oligo_HPY"/>
    <property type="match status" value="1"/>
</dbReference>
<comment type="similarity">
    <text evidence="2">Belongs to the ABC transporter superfamily.</text>
</comment>
<dbReference type="InterPro" id="IPR027417">
    <property type="entry name" value="P-loop_NTPase"/>
</dbReference>
<dbReference type="STRING" id="311410.LA5095_02300"/>
<dbReference type="SUPFAM" id="SSF52540">
    <property type="entry name" value="P-loop containing nucleoside triphosphate hydrolases"/>
    <property type="match status" value="1"/>
</dbReference>
<dbReference type="Pfam" id="PF00005">
    <property type="entry name" value="ABC_tran"/>
    <property type="match status" value="1"/>
</dbReference>
<dbReference type="SMART" id="SM00382">
    <property type="entry name" value="AAA"/>
    <property type="match status" value="1"/>
</dbReference>
<keyword evidence="5 7" id="KW-0067">ATP-binding</keyword>
<dbReference type="Gene3D" id="3.40.50.300">
    <property type="entry name" value="P-loop containing nucleotide triphosphate hydrolases"/>
    <property type="match status" value="1"/>
</dbReference>
<dbReference type="GO" id="GO:0005886">
    <property type="term" value="C:plasma membrane"/>
    <property type="evidence" value="ECO:0007669"/>
    <property type="project" value="UniProtKB-SubCell"/>
</dbReference>
<evidence type="ECO:0000256" key="5">
    <source>
        <dbReference type="ARBA" id="ARBA00022840"/>
    </source>
</evidence>